<dbReference type="NCBIfam" id="NF005741">
    <property type="entry name" value="PRK07565.1"/>
    <property type="match status" value="1"/>
</dbReference>
<dbReference type="GO" id="GO:0044205">
    <property type="term" value="P:'de novo' UMP biosynthetic process"/>
    <property type="evidence" value="ECO:0007669"/>
    <property type="project" value="UniProtKB-UniPathway"/>
</dbReference>
<dbReference type="Pfam" id="PF01180">
    <property type="entry name" value="DHO_dh"/>
    <property type="match status" value="1"/>
</dbReference>
<dbReference type="AlphaFoldDB" id="A0A1H3DPD9"/>
<protein>
    <submittedName>
        <fullName evidence="8">Dihydroorotate dehydrogenase (Fumarate)</fullName>
    </submittedName>
</protein>
<accession>A0A1H3DPD9</accession>
<dbReference type="PIRSF" id="PIRSF000164">
    <property type="entry name" value="DHO_oxidase"/>
    <property type="match status" value="1"/>
</dbReference>
<evidence type="ECO:0000256" key="1">
    <source>
        <dbReference type="ARBA" id="ARBA00001917"/>
    </source>
</evidence>
<evidence type="ECO:0000313" key="8">
    <source>
        <dbReference type="EMBL" id="SDX67519.1"/>
    </source>
</evidence>
<reference evidence="9" key="1">
    <citation type="submission" date="2016-10" db="EMBL/GenBank/DDBJ databases">
        <authorList>
            <person name="Varghese N."/>
            <person name="Submissions S."/>
        </authorList>
    </citation>
    <scope>NUCLEOTIDE SEQUENCE [LARGE SCALE GENOMIC DNA]</scope>
    <source>
        <strain evidence="9">DSM 173</strain>
    </source>
</reference>
<dbReference type="OrthoDB" id="9794954at2"/>
<name>A0A1H3DPD9_ALLWA</name>
<keyword evidence="6" id="KW-0560">Oxidoreductase</keyword>
<dbReference type="InterPro" id="IPR013785">
    <property type="entry name" value="Aldolase_TIM"/>
</dbReference>
<dbReference type="STRING" id="61595.SAMN05421644_10944"/>
<comment type="cofactor">
    <cofactor evidence="1">
        <name>FMN</name>
        <dbReference type="ChEBI" id="CHEBI:58210"/>
    </cofactor>
</comment>
<dbReference type="GO" id="GO:0005737">
    <property type="term" value="C:cytoplasm"/>
    <property type="evidence" value="ECO:0007669"/>
    <property type="project" value="InterPro"/>
</dbReference>
<dbReference type="EMBL" id="FNOW01000009">
    <property type="protein sequence ID" value="SDX67519.1"/>
    <property type="molecule type" value="Genomic_DNA"/>
</dbReference>
<keyword evidence="5" id="KW-0665">Pyrimidine biosynthesis</keyword>
<evidence type="ECO:0000313" key="9">
    <source>
        <dbReference type="Proteomes" id="UP000198672"/>
    </source>
</evidence>
<dbReference type="RefSeq" id="WP_091332587.1">
    <property type="nucleotide sequence ID" value="NZ_FNOW01000009.1"/>
</dbReference>
<evidence type="ECO:0000256" key="2">
    <source>
        <dbReference type="ARBA" id="ARBA00004725"/>
    </source>
</evidence>
<dbReference type="CDD" id="cd04739">
    <property type="entry name" value="DHOD_like"/>
    <property type="match status" value="1"/>
</dbReference>
<evidence type="ECO:0000256" key="3">
    <source>
        <dbReference type="ARBA" id="ARBA00022630"/>
    </source>
</evidence>
<keyword evidence="3" id="KW-0285">Flavoprotein</keyword>
<evidence type="ECO:0000256" key="4">
    <source>
        <dbReference type="ARBA" id="ARBA00022643"/>
    </source>
</evidence>
<dbReference type="InterPro" id="IPR005720">
    <property type="entry name" value="Dihydroorotate_DH_cat"/>
</dbReference>
<evidence type="ECO:0000259" key="7">
    <source>
        <dbReference type="Pfam" id="PF01180"/>
    </source>
</evidence>
<dbReference type="InterPro" id="IPR012135">
    <property type="entry name" value="Dihydroorotate_DH_1_2"/>
</dbReference>
<dbReference type="Gene3D" id="3.20.20.70">
    <property type="entry name" value="Aldolase class I"/>
    <property type="match status" value="1"/>
</dbReference>
<dbReference type="InterPro" id="IPR050074">
    <property type="entry name" value="DHO_dehydrogenase"/>
</dbReference>
<feature type="domain" description="Dihydroorotate dehydrogenase catalytic" evidence="7">
    <location>
        <begin position="3"/>
        <end position="292"/>
    </location>
</feature>
<dbReference type="PANTHER" id="PTHR48109">
    <property type="entry name" value="DIHYDROOROTATE DEHYDROGENASE (QUINONE), MITOCHONDRIAL-RELATED"/>
    <property type="match status" value="1"/>
</dbReference>
<sequence>MTLKTPYLGLQLKNPLVPSASPLSKSLSSARELEDSGAAAIIMYSLFEEAITAEAEAMTRFLHHQETGFAESSDGFLPDHQDFENGLERYLEQIRRLKESLDIPVIASLNGVTLGGWMKHALELQQAGADALELNVYYIAGDITQSGAQVEQRYLDVLTELRGQIQIPITMKLSPSFSSIGHFVGRLAAAGANGVSLFNRFYQPDINIDSLRLQARLHPSNSSEALLAMRWIALLHGRIPHLSLGATGGIHTAEDAIKLLLAGADVVHVCHVLLQKGPAYIGLILRGIKDWMEDQGFESIDDFRGRVSALTVPNPAELERANYINVLDSYSVAPGVMT</sequence>
<dbReference type="Proteomes" id="UP000198672">
    <property type="component" value="Unassembled WGS sequence"/>
</dbReference>
<dbReference type="GO" id="GO:0004152">
    <property type="term" value="F:dihydroorotate dehydrogenase activity"/>
    <property type="evidence" value="ECO:0007669"/>
    <property type="project" value="InterPro"/>
</dbReference>
<evidence type="ECO:0000256" key="6">
    <source>
        <dbReference type="ARBA" id="ARBA00023002"/>
    </source>
</evidence>
<dbReference type="GO" id="GO:0006207">
    <property type="term" value="P:'de novo' pyrimidine nucleobase biosynthetic process"/>
    <property type="evidence" value="ECO:0007669"/>
    <property type="project" value="TreeGrafter"/>
</dbReference>
<gene>
    <name evidence="8" type="ORF">SAMN05421644_10944</name>
</gene>
<dbReference type="PANTHER" id="PTHR48109:SF3">
    <property type="entry name" value="SLL0744 PROTEIN"/>
    <property type="match status" value="1"/>
</dbReference>
<dbReference type="UniPathway" id="UPA00070"/>
<dbReference type="SUPFAM" id="SSF51395">
    <property type="entry name" value="FMN-linked oxidoreductases"/>
    <property type="match status" value="1"/>
</dbReference>
<keyword evidence="9" id="KW-1185">Reference proteome</keyword>
<evidence type="ECO:0000256" key="5">
    <source>
        <dbReference type="ARBA" id="ARBA00022975"/>
    </source>
</evidence>
<keyword evidence="4" id="KW-0288">FMN</keyword>
<comment type="pathway">
    <text evidence="2">Pyrimidine metabolism; UMP biosynthesis via de novo pathway.</text>
</comment>
<organism evidence="8 9">
    <name type="scientific">Allochromatium warmingii</name>
    <name type="common">Chromatium warmingii</name>
    <dbReference type="NCBI Taxonomy" id="61595"/>
    <lineage>
        <taxon>Bacteria</taxon>
        <taxon>Pseudomonadati</taxon>
        <taxon>Pseudomonadota</taxon>
        <taxon>Gammaproteobacteria</taxon>
        <taxon>Chromatiales</taxon>
        <taxon>Chromatiaceae</taxon>
        <taxon>Allochromatium</taxon>
    </lineage>
</organism>
<proteinExistence type="predicted"/>